<reference evidence="2 3" key="1">
    <citation type="submission" date="2021-04" db="EMBL/GenBank/DDBJ databases">
        <authorList>
            <person name="Bliznina A."/>
        </authorList>
    </citation>
    <scope>NUCLEOTIDE SEQUENCE [LARGE SCALE GENOMIC DNA]</scope>
</reference>
<protein>
    <submittedName>
        <fullName evidence="2">Oidioi.mRNA.OKI2018_I69.PAR.g10670.t1.cds</fullName>
    </submittedName>
</protein>
<proteinExistence type="predicted"/>
<evidence type="ECO:0000313" key="2">
    <source>
        <dbReference type="EMBL" id="CAG5084547.1"/>
    </source>
</evidence>
<evidence type="ECO:0000256" key="1">
    <source>
        <dbReference type="SAM" id="MobiDB-lite"/>
    </source>
</evidence>
<organism evidence="2 3">
    <name type="scientific">Oikopleura dioica</name>
    <name type="common">Tunicate</name>
    <dbReference type="NCBI Taxonomy" id="34765"/>
    <lineage>
        <taxon>Eukaryota</taxon>
        <taxon>Metazoa</taxon>
        <taxon>Chordata</taxon>
        <taxon>Tunicata</taxon>
        <taxon>Appendicularia</taxon>
        <taxon>Copelata</taxon>
        <taxon>Oikopleuridae</taxon>
        <taxon>Oikopleura</taxon>
    </lineage>
</organism>
<feature type="region of interest" description="Disordered" evidence="1">
    <location>
        <begin position="191"/>
        <end position="245"/>
    </location>
</feature>
<keyword evidence="3" id="KW-1185">Reference proteome</keyword>
<name>A0ABN7RZ78_OIKDI</name>
<feature type="compositionally biased region" description="Low complexity" evidence="1">
    <location>
        <begin position="220"/>
        <end position="233"/>
    </location>
</feature>
<sequence>MPTMGDTMRYDFYHFYDGSNKQMFNRYCLPYLFNLQVDVSILDSAKWKRLYDVTNLIQRSKQVFYDRSNEERIYFTEGDYQHVFDFWKEVVAGEPLLTWLAKTAAINEVLLCLEIPQKYGPMVLTKFKQQFNARRRVFNDLRTFRTFETEATEAISSLDQFLKELAQLSENLHPSQSSTHDLHSVLSNAQSTMTNADPPSDPSTITTASLSPKNAERISTELSTEETPTTSATQIPPDQPILQATLDNPFDFDLNDWLKKQESNPPLYSTNSADLDSLFSSSTPYDQSPSSNTVLGASVDDTIDLIRNG</sequence>
<feature type="compositionally biased region" description="Polar residues" evidence="1">
    <location>
        <begin position="191"/>
        <end position="212"/>
    </location>
</feature>
<evidence type="ECO:0000313" key="3">
    <source>
        <dbReference type="Proteomes" id="UP001158576"/>
    </source>
</evidence>
<dbReference type="EMBL" id="OU015568">
    <property type="protein sequence ID" value="CAG5084547.1"/>
    <property type="molecule type" value="Genomic_DNA"/>
</dbReference>
<dbReference type="Proteomes" id="UP001158576">
    <property type="component" value="Chromosome PAR"/>
</dbReference>
<accession>A0ABN7RZ78</accession>
<gene>
    <name evidence="2" type="ORF">OKIOD_LOCUS2228</name>
</gene>